<keyword evidence="5 12" id="KW-0812">Transmembrane</keyword>
<feature type="transmembrane region" description="Helical" evidence="12">
    <location>
        <begin position="601"/>
        <end position="619"/>
    </location>
</feature>
<evidence type="ECO:0000256" key="1">
    <source>
        <dbReference type="ARBA" id="ARBA00001947"/>
    </source>
</evidence>
<dbReference type="Pfam" id="PF01435">
    <property type="entry name" value="Peptidase_M48"/>
    <property type="match status" value="1"/>
</dbReference>
<name>U5DNG0_9CHRO</name>
<evidence type="ECO:0000256" key="5">
    <source>
        <dbReference type="ARBA" id="ARBA00022692"/>
    </source>
</evidence>
<feature type="transmembrane region" description="Helical" evidence="12">
    <location>
        <begin position="941"/>
        <end position="961"/>
    </location>
</feature>
<evidence type="ECO:0000256" key="7">
    <source>
        <dbReference type="ARBA" id="ARBA00022801"/>
    </source>
</evidence>
<dbReference type="InterPro" id="IPR011990">
    <property type="entry name" value="TPR-like_helical_dom_sf"/>
</dbReference>
<dbReference type="GO" id="GO:0006508">
    <property type="term" value="P:proteolysis"/>
    <property type="evidence" value="ECO:0007669"/>
    <property type="project" value="UniProtKB-KW"/>
</dbReference>
<evidence type="ECO:0000256" key="4">
    <source>
        <dbReference type="ARBA" id="ARBA00022670"/>
    </source>
</evidence>
<comment type="subcellular location">
    <subcellularLocation>
        <location evidence="2">Cell membrane</location>
        <topology evidence="2">Multi-pass membrane protein</topology>
    </subcellularLocation>
</comment>
<dbReference type="Proteomes" id="UP000016960">
    <property type="component" value="Unassembled WGS sequence"/>
</dbReference>
<protein>
    <submittedName>
        <fullName evidence="14">Zn-dependent protease with chaperone function</fullName>
    </submittedName>
</protein>
<proteinExistence type="predicted"/>
<comment type="cofactor">
    <cofactor evidence="1">
        <name>Zn(2+)</name>
        <dbReference type="ChEBI" id="CHEBI:29105"/>
    </cofactor>
</comment>
<feature type="transmembrane region" description="Helical" evidence="12">
    <location>
        <begin position="770"/>
        <end position="792"/>
    </location>
</feature>
<dbReference type="EMBL" id="ASSJ01000031">
    <property type="protein sequence ID" value="ERN42134.1"/>
    <property type="molecule type" value="Genomic_DNA"/>
</dbReference>
<feature type="domain" description="Peptidase M48" evidence="13">
    <location>
        <begin position="494"/>
        <end position="734"/>
    </location>
</feature>
<keyword evidence="3" id="KW-1003">Cell membrane</keyword>
<dbReference type="STRING" id="582515.KR51_00012240"/>
<dbReference type="PANTHER" id="PTHR43221">
    <property type="entry name" value="PROTEASE HTPX"/>
    <property type="match status" value="1"/>
</dbReference>
<evidence type="ECO:0000256" key="3">
    <source>
        <dbReference type="ARBA" id="ARBA00022475"/>
    </source>
</evidence>
<dbReference type="InterPro" id="IPR001915">
    <property type="entry name" value="Peptidase_M48"/>
</dbReference>
<feature type="transmembrane region" description="Helical" evidence="12">
    <location>
        <begin position="443"/>
        <end position="463"/>
    </location>
</feature>
<dbReference type="eggNOG" id="COG0457">
    <property type="taxonomic scope" value="Bacteria"/>
</dbReference>
<dbReference type="Pfam" id="PF13432">
    <property type="entry name" value="TPR_16"/>
    <property type="match status" value="2"/>
</dbReference>
<dbReference type="AlphaFoldDB" id="U5DNG0"/>
<dbReference type="GO" id="GO:0004222">
    <property type="term" value="F:metalloendopeptidase activity"/>
    <property type="evidence" value="ECO:0007669"/>
    <property type="project" value="InterPro"/>
</dbReference>
<keyword evidence="11 12" id="KW-0472">Membrane</keyword>
<feature type="transmembrane region" description="Helical" evidence="12">
    <location>
        <begin position="412"/>
        <end position="437"/>
    </location>
</feature>
<evidence type="ECO:0000256" key="6">
    <source>
        <dbReference type="ARBA" id="ARBA00022723"/>
    </source>
</evidence>
<keyword evidence="9 12" id="KW-1133">Transmembrane helix</keyword>
<keyword evidence="10" id="KW-0482">Metalloprotease</keyword>
<dbReference type="eggNOG" id="COG0501">
    <property type="taxonomic scope" value="Bacteria"/>
</dbReference>
<evidence type="ECO:0000256" key="8">
    <source>
        <dbReference type="ARBA" id="ARBA00022833"/>
    </source>
</evidence>
<dbReference type="Gene3D" id="1.25.40.10">
    <property type="entry name" value="Tetratricopeptide repeat domain"/>
    <property type="match status" value="3"/>
</dbReference>
<dbReference type="GO" id="GO:0046872">
    <property type="term" value="F:metal ion binding"/>
    <property type="evidence" value="ECO:0007669"/>
    <property type="project" value="UniProtKB-KW"/>
</dbReference>
<sequence length="966" mass="108231">MSFQAGLQALQEGRFQDAVRALEAVGTNVSDPDFLQARMELVRAYHGNGQLQKAVVLGRELANYPHPNVSNWARAALATLEAEARYAESAQQLTEGQAALQQGRFADAIKALEDFYRSPGINLQSDDAVHARMELVRAYDGAGDRKKARSIAERLVENRRPEVRNWAREVLDCFTAEEHKRELEQLLKRGLQAFKHKNFSEAVSALEEYCQQGSSKDYQSETFQKARMQLVQAYRGEREHEKALHLCQKLTEHPRREVRDWGETMLAKIEEDIQTELKKYFQVGLQALQEKRYHDAIAALEEYCRRCGDDNGSETYREARMGLIKTYRNTRQYDRAIAICEDIARSGDEMRATWAKQQLAALHIAKARPIVDGEGSSPNRRRPSKLPSRFPKANRAAQLGVKLAMQGVASSLTLASTVTVGLVFGMLLVLVLAAVGVQGENRLLGLTVAASIAVVLQLVIFFISPTLMDIIQSLLYGTKWVGLGHIRRSSPEAAETIERICRDRKLPVPRIGLIDDQNPTAFTYGSLPSTARVVVSQGLFTYLDDDETAAVYAHELGHVVHWDFAVMTLASTLVQLTYLIYTFTRDIKFGGNRGRELTHNVALAAYVFYVIGTYLLLYLSRTREYYADHFAAEVTGNPNALSRALVKIAYGLVEEEKEQVRQGEKRSKLVEGTRALGIYDAQAASSSGTAYSITSEPEKVGRVFLWDLFNPWGWWMELQSTHPLTGKRIRALSTYAEQLGLDVEFNFAAVVKEGRQLSKRKLYSNFLTDLILFRLDALMFFLGLVAGTSALWVGASPIVFPSLILVFFGSGVLVKTLFMYPDFKRAPATDIMTLMSDPYASPLRGKPVKLDAELIGRGDAGNRFGSDLKMQDKTGTILARYSSRFGPIGNFLFGLSQVEFLIGRDVRTTGWFRRGIIPQIDLLLLEGEDEPVTMVRSYHRFWSLVVGGVCLILGFILPQLLPVLFV</sequence>
<dbReference type="Gene3D" id="3.30.2010.10">
    <property type="entry name" value="Metalloproteases ('zincins'), catalytic domain"/>
    <property type="match status" value="1"/>
</dbReference>
<evidence type="ECO:0000259" key="13">
    <source>
        <dbReference type="Pfam" id="PF01435"/>
    </source>
</evidence>
<evidence type="ECO:0000256" key="2">
    <source>
        <dbReference type="ARBA" id="ARBA00004651"/>
    </source>
</evidence>
<dbReference type="SUPFAM" id="SSF48452">
    <property type="entry name" value="TPR-like"/>
    <property type="match status" value="2"/>
</dbReference>
<gene>
    <name evidence="14" type="ORF">KR51_00012240</name>
</gene>
<reference evidence="14 15" key="1">
    <citation type="submission" date="2013-05" db="EMBL/GenBank/DDBJ databases">
        <title>Draft genome sequence of Rubidibacter lacunae KORDI 51-2.</title>
        <authorList>
            <person name="Choi D.H."/>
            <person name="Noh J.H."/>
            <person name="Kwon K.-K."/>
            <person name="Lee J.-H."/>
            <person name="Ryu J.-Y."/>
        </authorList>
    </citation>
    <scope>NUCLEOTIDE SEQUENCE [LARGE SCALE GENOMIC DNA]</scope>
    <source>
        <strain evidence="14 15">KORDI 51-2</strain>
    </source>
</reference>
<dbReference type="PATRIC" id="fig|582515.4.peg.1373"/>
<evidence type="ECO:0000256" key="9">
    <source>
        <dbReference type="ARBA" id="ARBA00022989"/>
    </source>
</evidence>
<dbReference type="InParanoid" id="U5DNG0"/>
<evidence type="ECO:0000256" key="10">
    <source>
        <dbReference type="ARBA" id="ARBA00023049"/>
    </source>
</evidence>
<keyword evidence="8" id="KW-0862">Zinc</keyword>
<organism evidence="14 15">
    <name type="scientific">Rubidibacter lacunae KORDI 51-2</name>
    <dbReference type="NCBI Taxonomy" id="582515"/>
    <lineage>
        <taxon>Bacteria</taxon>
        <taxon>Bacillati</taxon>
        <taxon>Cyanobacteriota</taxon>
        <taxon>Cyanophyceae</taxon>
        <taxon>Oscillatoriophycideae</taxon>
        <taxon>Chroococcales</taxon>
        <taxon>Aphanothecaceae</taxon>
        <taxon>Rubidibacter</taxon>
    </lineage>
</organism>
<keyword evidence="7" id="KW-0378">Hydrolase</keyword>
<accession>U5DNG0</accession>
<dbReference type="InterPro" id="IPR050083">
    <property type="entry name" value="HtpX_protease"/>
</dbReference>
<comment type="caution">
    <text evidence="14">The sequence shown here is derived from an EMBL/GenBank/DDBJ whole genome shotgun (WGS) entry which is preliminary data.</text>
</comment>
<dbReference type="CDD" id="cd07338">
    <property type="entry name" value="M48B_HtpX_like"/>
    <property type="match status" value="1"/>
</dbReference>
<dbReference type="GO" id="GO:0005886">
    <property type="term" value="C:plasma membrane"/>
    <property type="evidence" value="ECO:0007669"/>
    <property type="project" value="UniProtKB-SubCell"/>
</dbReference>
<dbReference type="RefSeq" id="WP_022605692.1">
    <property type="nucleotide sequence ID" value="NZ_ASSJ01000031.1"/>
</dbReference>
<keyword evidence="6" id="KW-0479">Metal-binding</keyword>
<evidence type="ECO:0000313" key="15">
    <source>
        <dbReference type="Proteomes" id="UP000016960"/>
    </source>
</evidence>
<keyword evidence="15" id="KW-1185">Reference proteome</keyword>
<dbReference type="PANTHER" id="PTHR43221:SF1">
    <property type="entry name" value="PROTEASE HTPX"/>
    <property type="match status" value="1"/>
</dbReference>
<keyword evidence="4 14" id="KW-0645">Protease</keyword>
<dbReference type="OrthoDB" id="15218at2"/>
<evidence type="ECO:0000256" key="12">
    <source>
        <dbReference type="SAM" id="Phobius"/>
    </source>
</evidence>
<evidence type="ECO:0000256" key="11">
    <source>
        <dbReference type="ARBA" id="ARBA00023136"/>
    </source>
</evidence>
<feature type="transmembrane region" description="Helical" evidence="12">
    <location>
        <begin position="798"/>
        <end position="818"/>
    </location>
</feature>
<evidence type="ECO:0000313" key="14">
    <source>
        <dbReference type="EMBL" id="ERN42134.1"/>
    </source>
</evidence>